<accession>A0AAD6STC6</accession>
<gene>
    <name evidence="1" type="ORF">C8F04DRAFT_1353135</name>
</gene>
<dbReference type="Proteomes" id="UP001218188">
    <property type="component" value="Unassembled WGS sequence"/>
</dbReference>
<protein>
    <submittedName>
        <fullName evidence="1">Uncharacterized protein</fullName>
    </submittedName>
</protein>
<dbReference type="EMBL" id="JARJCM010000063">
    <property type="protein sequence ID" value="KAJ7033691.1"/>
    <property type="molecule type" value="Genomic_DNA"/>
</dbReference>
<sequence>MPSHHAIIESPYLTSTSSMRTPPPNFRAKLAAVIAALKALSVSKLELAIANKPSIRQLEYMLSFTPISRRPAPPAGSVGWIAPRSLDNTVPPWEYSFEPQPEPGMSPQRRWPRPLEKELAATTIALLHDCDFEHGFPPWVHFPFFANLMANLERCTVPELVNIYRAKSEGLPVHIEHANLDRQVASCWERFIDAGAYGADQEEPLIAKADIPMRKIDGALMFKYNVFR</sequence>
<comment type="caution">
    <text evidence="1">The sequence shown here is derived from an EMBL/GenBank/DDBJ whole genome shotgun (WGS) entry which is preliminary data.</text>
</comment>
<keyword evidence="2" id="KW-1185">Reference proteome</keyword>
<evidence type="ECO:0000313" key="2">
    <source>
        <dbReference type="Proteomes" id="UP001218188"/>
    </source>
</evidence>
<reference evidence="1" key="1">
    <citation type="submission" date="2023-03" db="EMBL/GenBank/DDBJ databases">
        <title>Massive genome expansion in bonnet fungi (Mycena s.s.) driven by repeated elements and novel gene families across ecological guilds.</title>
        <authorList>
            <consortium name="Lawrence Berkeley National Laboratory"/>
            <person name="Harder C.B."/>
            <person name="Miyauchi S."/>
            <person name="Viragh M."/>
            <person name="Kuo A."/>
            <person name="Thoen E."/>
            <person name="Andreopoulos B."/>
            <person name="Lu D."/>
            <person name="Skrede I."/>
            <person name="Drula E."/>
            <person name="Henrissat B."/>
            <person name="Morin E."/>
            <person name="Kohler A."/>
            <person name="Barry K."/>
            <person name="LaButti K."/>
            <person name="Morin E."/>
            <person name="Salamov A."/>
            <person name="Lipzen A."/>
            <person name="Mereny Z."/>
            <person name="Hegedus B."/>
            <person name="Baldrian P."/>
            <person name="Stursova M."/>
            <person name="Weitz H."/>
            <person name="Taylor A."/>
            <person name="Grigoriev I.V."/>
            <person name="Nagy L.G."/>
            <person name="Martin F."/>
            <person name="Kauserud H."/>
        </authorList>
    </citation>
    <scope>NUCLEOTIDE SEQUENCE</scope>
    <source>
        <strain evidence="1">CBHHK200</strain>
    </source>
</reference>
<name>A0AAD6STC6_9AGAR</name>
<evidence type="ECO:0000313" key="1">
    <source>
        <dbReference type="EMBL" id="KAJ7033691.1"/>
    </source>
</evidence>
<dbReference type="AlphaFoldDB" id="A0AAD6STC6"/>
<proteinExistence type="predicted"/>
<organism evidence="1 2">
    <name type="scientific">Mycena alexandri</name>
    <dbReference type="NCBI Taxonomy" id="1745969"/>
    <lineage>
        <taxon>Eukaryota</taxon>
        <taxon>Fungi</taxon>
        <taxon>Dikarya</taxon>
        <taxon>Basidiomycota</taxon>
        <taxon>Agaricomycotina</taxon>
        <taxon>Agaricomycetes</taxon>
        <taxon>Agaricomycetidae</taxon>
        <taxon>Agaricales</taxon>
        <taxon>Marasmiineae</taxon>
        <taxon>Mycenaceae</taxon>
        <taxon>Mycena</taxon>
    </lineage>
</organism>